<name>A0AAD9MVZ9_9ANNE</name>
<feature type="compositionally biased region" description="Low complexity" evidence="12">
    <location>
        <begin position="97"/>
        <end position="110"/>
    </location>
</feature>
<organism evidence="14 15">
    <name type="scientific">Paralvinella palmiformis</name>
    <dbReference type="NCBI Taxonomy" id="53620"/>
    <lineage>
        <taxon>Eukaryota</taxon>
        <taxon>Metazoa</taxon>
        <taxon>Spiralia</taxon>
        <taxon>Lophotrochozoa</taxon>
        <taxon>Annelida</taxon>
        <taxon>Polychaeta</taxon>
        <taxon>Sedentaria</taxon>
        <taxon>Canalipalpata</taxon>
        <taxon>Terebellida</taxon>
        <taxon>Terebelliformia</taxon>
        <taxon>Alvinellidae</taxon>
        <taxon>Paralvinella</taxon>
    </lineage>
</organism>
<evidence type="ECO:0000256" key="10">
    <source>
        <dbReference type="ARBA" id="ARBA00023303"/>
    </source>
</evidence>
<keyword evidence="9 11" id="KW-0739">Sodium transport</keyword>
<evidence type="ECO:0000256" key="1">
    <source>
        <dbReference type="ARBA" id="ARBA00004141"/>
    </source>
</evidence>
<comment type="subcellular location">
    <subcellularLocation>
        <location evidence="1">Membrane</location>
        <topology evidence="1">Multi-pass membrane protein</topology>
    </subcellularLocation>
</comment>
<evidence type="ECO:0000256" key="2">
    <source>
        <dbReference type="ARBA" id="ARBA00022448"/>
    </source>
</evidence>
<evidence type="ECO:0000256" key="6">
    <source>
        <dbReference type="ARBA" id="ARBA00023053"/>
    </source>
</evidence>
<sequence>MGKPSLVHEPTRNEAIALRFQQLTEETTLHGLPQLKRSNSRIKRTLWVLIMVVVGVIMCSHIAILVMSFVEKEINVEIKIKSARELPFPAVTIYDNETSTTTTEPDTTNIEQEAPPGAKIDYSVMNNE</sequence>
<evidence type="ECO:0000256" key="9">
    <source>
        <dbReference type="ARBA" id="ARBA00023201"/>
    </source>
</evidence>
<gene>
    <name evidence="14" type="ORF">LSH36_707g01128</name>
</gene>
<keyword evidence="2 11" id="KW-0813">Transport</keyword>
<dbReference type="GO" id="GO:0016020">
    <property type="term" value="C:membrane"/>
    <property type="evidence" value="ECO:0007669"/>
    <property type="project" value="UniProtKB-SubCell"/>
</dbReference>
<keyword evidence="15" id="KW-1185">Reference proteome</keyword>
<evidence type="ECO:0000256" key="13">
    <source>
        <dbReference type="SAM" id="Phobius"/>
    </source>
</evidence>
<evidence type="ECO:0000256" key="5">
    <source>
        <dbReference type="ARBA" id="ARBA00022989"/>
    </source>
</evidence>
<evidence type="ECO:0000313" key="14">
    <source>
        <dbReference type="EMBL" id="KAK2145044.1"/>
    </source>
</evidence>
<feature type="region of interest" description="Disordered" evidence="12">
    <location>
        <begin position="97"/>
        <end position="118"/>
    </location>
</feature>
<accession>A0AAD9MVZ9</accession>
<keyword evidence="7 11" id="KW-0406">Ion transport</keyword>
<evidence type="ECO:0000256" key="7">
    <source>
        <dbReference type="ARBA" id="ARBA00023065"/>
    </source>
</evidence>
<reference evidence="14" key="1">
    <citation type="journal article" date="2023" name="Mol. Biol. Evol.">
        <title>Third-Generation Sequencing Reveals the Adaptive Role of the Epigenome in Three Deep-Sea Polychaetes.</title>
        <authorList>
            <person name="Perez M."/>
            <person name="Aroh O."/>
            <person name="Sun Y."/>
            <person name="Lan Y."/>
            <person name="Juniper S.K."/>
            <person name="Young C.R."/>
            <person name="Angers B."/>
            <person name="Qian P.Y."/>
        </authorList>
    </citation>
    <scope>NUCLEOTIDE SEQUENCE</scope>
    <source>
        <strain evidence="14">P08H-3</strain>
    </source>
</reference>
<evidence type="ECO:0000256" key="11">
    <source>
        <dbReference type="RuleBase" id="RU000679"/>
    </source>
</evidence>
<keyword evidence="8 13" id="KW-0472">Membrane</keyword>
<keyword evidence="10 11" id="KW-0407">Ion channel</keyword>
<evidence type="ECO:0000313" key="15">
    <source>
        <dbReference type="Proteomes" id="UP001208570"/>
    </source>
</evidence>
<keyword evidence="3 11" id="KW-0894">Sodium channel</keyword>
<comment type="caution">
    <text evidence="14">The sequence shown here is derived from an EMBL/GenBank/DDBJ whole genome shotgun (WGS) entry which is preliminary data.</text>
</comment>
<dbReference type="Pfam" id="PF00858">
    <property type="entry name" value="ASC"/>
    <property type="match status" value="1"/>
</dbReference>
<keyword evidence="4 11" id="KW-0812">Transmembrane</keyword>
<dbReference type="EMBL" id="JAODUP010000707">
    <property type="protein sequence ID" value="KAK2145044.1"/>
    <property type="molecule type" value="Genomic_DNA"/>
</dbReference>
<keyword evidence="5 13" id="KW-1133">Transmembrane helix</keyword>
<evidence type="ECO:0000256" key="3">
    <source>
        <dbReference type="ARBA" id="ARBA00022461"/>
    </source>
</evidence>
<protein>
    <submittedName>
        <fullName evidence="14">Uncharacterized protein</fullName>
    </submittedName>
</protein>
<dbReference type="AlphaFoldDB" id="A0AAD9MVZ9"/>
<dbReference type="Proteomes" id="UP001208570">
    <property type="component" value="Unassembled WGS sequence"/>
</dbReference>
<dbReference type="InterPro" id="IPR001873">
    <property type="entry name" value="ENaC"/>
</dbReference>
<feature type="transmembrane region" description="Helical" evidence="13">
    <location>
        <begin position="46"/>
        <end position="70"/>
    </location>
</feature>
<comment type="similarity">
    <text evidence="11">Belongs to the amiloride-sensitive sodium channel (TC 1.A.6) family.</text>
</comment>
<evidence type="ECO:0000256" key="8">
    <source>
        <dbReference type="ARBA" id="ARBA00023136"/>
    </source>
</evidence>
<keyword evidence="6" id="KW-0915">Sodium</keyword>
<evidence type="ECO:0000256" key="12">
    <source>
        <dbReference type="SAM" id="MobiDB-lite"/>
    </source>
</evidence>
<proteinExistence type="inferred from homology"/>
<evidence type="ECO:0000256" key="4">
    <source>
        <dbReference type="ARBA" id="ARBA00022692"/>
    </source>
</evidence>
<dbReference type="GO" id="GO:0005272">
    <property type="term" value="F:sodium channel activity"/>
    <property type="evidence" value="ECO:0007669"/>
    <property type="project" value="UniProtKB-KW"/>
</dbReference>